<reference evidence="6 7" key="1">
    <citation type="submission" date="2019-03" db="EMBL/GenBank/DDBJ databases">
        <title>Genomic Encyclopedia of Type Strains, Phase IV (KMG-IV): sequencing the most valuable type-strain genomes for metagenomic binning, comparative biology and taxonomic classification.</title>
        <authorList>
            <person name="Goeker M."/>
        </authorList>
    </citation>
    <scope>NUCLEOTIDE SEQUENCE [LARGE SCALE GENOMIC DNA]</scope>
    <source>
        <strain evidence="6 7">DSM 23917</strain>
    </source>
</reference>
<dbReference type="EMBL" id="SLXB01000049">
    <property type="protein sequence ID" value="TCO85681.1"/>
    <property type="molecule type" value="Genomic_DNA"/>
</dbReference>
<proteinExistence type="inferred from homology"/>
<dbReference type="Pfam" id="PF14659">
    <property type="entry name" value="Phage_int_SAM_3"/>
    <property type="match status" value="1"/>
</dbReference>
<dbReference type="PROSITE" id="PS51898">
    <property type="entry name" value="TYR_RECOMBINASE"/>
    <property type="match status" value="1"/>
</dbReference>
<evidence type="ECO:0000256" key="1">
    <source>
        <dbReference type="ARBA" id="ARBA00008857"/>
    </source>
</evidence>
<dbReference type="InterPro" id="IPR010998">
    <property type="entry name" value="Integrase_recombinase_N"/>
</dbReference>
<comment type="caution">
    <text evidence="6">The sequence shown here is derived from an EMBL/GenBank/DDBJ whole genome shotgun (WGS) entry which is preliminary data.</text>
</comment>
<dbReference type="Proteomes" id="UP000295600">
    <property type="component" value="Unassembled WGS sequence"/>
</dbReference>
<organism evidence="6 7">
    <name type="scientific">Prevotella heparinolytica</name>
    <dbReference type="NCBI Taxonomy" id="28113"/>
    <lineage>
        <taxon>Bacteria</taxon>
        <taxon>Pseudomonadati</taxon>
        <taxon>Bacteroidota</taxon>
        <taxon>Bacteroidia</taxon>
        <taxon>Bacteroidales</taxon>
        <taxon>Bacteroidaceae</taxon>
        <taxon>Bacteroides</taxon>
    </lineage>
</organism>
<dbReference type="InterPro" id="IPR011010">
    <property type="entry name" value="DNA_brk_join_enz"/>
</dbReference>
<dbReference type="GO" id="GO:0006310">
    <property type="term" value="P:DNA recombination"/>
    <property type="evidence" value="ECO:0007669"/>
    <property type="project" value="UniProtKB-KW"/>
</dbReference>
<protein>
    <submittedName>
        <fullName evidence="6">Site-specific recombinase XerD</fullName>
    </submittedName>
</protein>
<evidence type="ECO:0000256" key="2">
    <source>
        <dbReference type="ARBA" id="ARBA00022908"/>
    </source>
</evidence>
<evidence type="ECO:0000313" key="7">
    <source>
        <dbReference type="Proteomes" id="UP000295600"/>
    </source>
</evidence>
<evidence type="ECO:0000256" key="3">
    <source>
        <dbReference type="ARBA" id="ARBA00023125"/>
    </source>
</evidence>
<dbReference type="Gene3D" id="1.10.150.130">
    <property type="match status" value="1"/>
</dbReference>
<dbReference type="RefSeq" id="WP_131927586.1">
    <property type="nucleotide sequence ID" value="NZ_SLXB01000049.1"/>
</dbReference>
<dbReference type="GO" id="GO:0015074">
    <property type="term" value="P:DNA integration"/>
    <property type="evidence" value="ECO:0007669"/>
    <property type="project" value="UniProtKB-KW"/>
</dbReference>
<dbReference type="GO" id="GO:0003677">
    <property type="term" value="F:DNA binding"/>
    <property type="evidence" value="ECO:0007669"/>
    <property type="project" value="UniProtKB-KW"/>
</dbReference>
<dbReference type="PANTHER" id="PTHR30349">
    <property type="entry name" value="PHAGE INTEGRASE-RELATED"/>
    <property type="match status" value="1"/>
</dbReference>
<dbReference type="SUPFAM" id="SSF56349">
    <property type="entry name" value="DNA breaking-rejoining enzymes"/>
    <property type="match status" value="1"/>
</dbReference>
<name>A0A4R2LYR2_9BACE</name>
<dbReference type="InterPro" id="IPR013762">
    <property type="entry name" value="Integrase-like_cat_sf"/>
</dbReference>
<dbReference type="InterPro" id="IPR050090">
    <property type="entry name" value="Tyrosine_recombinase_XerCD"/>
</dbReference>
<dbReference type="Gene3D" id="1.10.443.10">
    <property type="entry name" value="Intergrase catalytic core"/>
    <property type="match status" value="1"/>
</dbReference>
<feature type="domain" description="Tyr recombinase" evidence="5">
    <location>
        <begin position="106"/>
        <end position="298"/>
    </location>
</feature>
<dbReference type="InterPro" id="IPR004107">
    <property type="entry name" value="Integrase_SAM-like_N"/>
</dbReference>
<evidence type="ECO:0000313" key="6">
    <source>
        <dbReference type="EMBL" id="TCO85681.1"/>
    </source>
</evidence>
<comment type="similarity">
    <text evidence="1">Belongs to the 'phage' integrase family.</text>
</comment>
<gene>
    <name evidence="6" type="ORF">EV202_1495</name>
</gene>
<dbReference type="InterPro" id="IPR002104">
    <property type="entry name" value="Integrase_catalytic"/>
</dbReference>
<dbReference type="CDD" id="cd01189">
    <property type="entry name" value="INT_ICEBs1_C_like"/>
    <property type="match status" value="1"/>
</dbReference>
<dbReference type="AlphaFoldDB" id="A0A4R2LYR2"/>
<dbReference type="Pfam" id="PF00589">
    <property type="entry name" value="Phage_integrase"/>
    <property type="match status" value="1"/>
</dbReference>
<sequence>MNNGKTFREVAGIWSEAKRPIVKHSTLCAYLLTLQTHLLPQFGAMETITECDVQQFVLNKCAEGLAKKTVRDMVAVLKSVAKYGNKHGICPFEEWDIEYPTDTGKSLLPTLSLSHQRILMRHLTERPTPQNIGVLLALCTGMRIGEVCALKWEDVDFAQRTITVKHTVGRIYNCESKTTERIHSSPKTKNSCREIPVSKQLFQALKAVRKQAQAPYVVGTSTQSKEPRSYRDYFGRLLKRLDIPHIVFHGLRHTFATRCVESQCDYKTVSAILGHSNVATTLNLYVHPNLSQKKRCIDRMSNFLGIT</sequence>
<keyword evidence="2" id="KW-0229">DNA integration</keyword>
<evidence type="ECO:0000259" key="5">
    <source>
        <dbReference type="PROSITE" id="PS51898"/>
    </source>
</evidence>
<dbReference type="PANTHER" id="PTHR30349:SF64">
    <property type="entry name" value="PROPHAGE INTEGRASE INTD-RELATED"/>
    <property type="match status" value="1"/>
</dbReference>
<evidence type="ECO:0000256" key="4">
    <source>
        <dbReference type="ARBA" id="ARBA00023172"/>
    </source>
</evidence>
<keyword evidence="4" id="KW-0233">DNA recombination</keyword>
<keyword evidence="3" id="KW-0238">DNA-binding</keyword>
<accession>A0A4R2LYR2</accession>